<dbReference type="RefSeq" id="WP_207057912.1">
    <property type="nucleotide sequence ID" value="NZ_JAFIMU010000017.1"/>
</dbReference>
<dbReference type="SUPFAM" id="SSF50965">
    <property type="entry name" value="Galactose oxidase, central domain"/>
    <property type="match status" value="1"/>
</dbReference>
<name>A0ABS3DPX5_9BACT</name>
<dbReference type="PANTHER" id="PTHR24414">
    <property type="entry name" value="F-BOX/KELCH-REPEAT PROTEIN SKIP4"/>
    <property type="match status" value="1"/>
</dbReference>
<protein>
    <recommendedName>
        <fullName evidence="3">Phosphatase PAP2 family protein</fullName>
    </recommendedName>
</protein>
<dbReference type="InterPro" id="IPR011043">
    <property type="entry name" value="Gal_Oxase/kelch_b-propeller"/>
</dbReference>
<dbReference type="InterPro" id="IPR015915">
    <property type="entry name" value="Kelch-typ_b-propeller"/>
</dbReference>
<dbReference type="InterPro" id="IPR006652">
    <property type="entry name" value="Kelch_1"/>
</dbReference>
<dbReference type="Gene3D" id="2.120.10.80">
    <property type="entry name" value="Kelch-type beta propeller"/>
    <property type="match status" value="1"/>
</dbReference>
<dbReference type="PANTHER" id="PTHR24414:SF89">
    <property type="entry name" value="F-BOX DOMAIN-CONTAINING PROTEIN"/>
    <property type="match status" value="1"/>
</dbReference>
<dbReference type="EMBL" id="JAFIMU010000017">
    <property type="protein sequence ID" value="MBN8233388.1"/>
    <property type="molecule type" value="Genomic_DNA"/>
</dbReference>
<organism evidence="1 2">
    <name type="scientific">Corallococcus macrosporus</name>
    <dbReference type="NCBI Taxonomy" id="35"/>
    <lineage>
        <taxon>Bacteria</taxon>
        <taxon>Pseudomonadati</taxon>
        <taxon>Myxococcota</taxon>
        <taxon>Myxococcia</taxon>
        <taxon>Myxococcales</taxon>
        <taxon>Cystobacterineae</taxon>
        <taxon>Myxococcaceae</taxon>
        <taxon>Corallococcus</taxon>
    </lineage>
</organism>
<sequence>MDAATFQRGVPLPEHPDNGDEVRYTSRFANYSKGLPHDAYGDVIPADYSRLASSIVSGVPDFFEAVPLGGSRKFVNPQAAQAYQLEGADSHALAIAPAPAFAGLEVSGEMEELYWMALARDVSFQDYSSASAPAVITEALQRLNLLGVHRGPRVNGQVTADTLFRDSLPGSTVGPFVSQFLLQDVPYGAQSVSQRIRTRVPGDDRVSTFAEWLRIQNGEPPAQPETTDPTPRYLRNGRDLAEFVHHDFPLQSSLNALLLLAGRNDTDTDGKSSPPVHDENNPYRQYLKQDAFATFGNADGQDLIGRVMKLALLGIWFQKWQVHRRLRPEEFAGRVHNTKSNTRTYPVHPELLGSPVLSRVLDRNRTLNGGAGGSGTYLLPLAFPEGSPLHPAYGSGHSTYVGAGVTMLKAFFKTDLPVQEPVVPSADGLSLVRYTGPALTIENELDKLAMNIGVGRLFAGVHWRSDHEHAVRLGELIALRVLQDHSRTYNETFPGFQVRTFGGNTLTINTVTALPNHVSAVTGFSIVDANGQLVPGHESLRNDMTLETGALPPGWKLQVNTFPANVGSVRIVCDGVTTHADAAPYTVEAAALAGQGVHTLMATPYSGTGGSGLGGVALGLRLQTGLHWTETGLLNEGRMNHDMVVLKDGKVLVGPMWSARTTELYDPATGQWSYTGPTMQSRARYTMTLLADGKVLLVGGAKGSVFFPETELYDPATGTWTGAGSLAQPRFDHTATLLADGRVLVVGSDSDPNTSSGKLVEVYDPVSNAWTSVSPLPWRLSQHTATRLHNGKVLVVGGDSNTPRALLFDPVMNTWTEIPPPGDPFVKHTATRLADDRVLIAGLSRAWVYAPITGSWTRVGDPSMYRNGPTATLLPDGRVLLTGGEGSNRLIREAELFDPTTGTWTPTTPMTRGRRGHTAALLSNGKVLVAGSDDYNTPVRKCELYTP</sequence>
<dbReference type="SUPFAM" id="SSF48317">
    <property type="entry name" value="Acid phosphatase/Vanadium-dependent haloperoxidase"/>
    <property type="match status" value="1"/>
</dbReference>
<comment type="caution">
    <text evidence="1">The sequence shown here is derived from an EMBL/GenBank/DDBJ whole genome shotgun (WGS) entry which is preliminary data.</text>
</comment>
<dbReference type="InterPro" id="IPR050354">
    <property type="entry name" value="F-box/kelch-repeat_ARATH"/>
</dbReference>
<dbReference type="Gene3D" id="1.10.606.10">
    <property type="entry name" value="Vanadium-containing Chloroperoxidase, domain 2"/>
    <property type="match status" value="1"/>
</dbReference>
<accession>A0ABS3DPX5</accession>
<dbReference type="CDD" id="cd03398">
    <property type="entry name" value="PAP2_haloperoxidase"/>
    <property type="match status" value="1"/>
</dbReference>
<proteinExistence type="predicted"/>
<dbReference type="InterPro" id="IPR036938">
    <property type="entry name" value="PAP2/HPO_sf"/>
</dbReference>
<dbReference type="Pfam" id="PF01344">
    <property type="entry name" value="Kelch_1"/>
    <property type="match status" value="1"/>
</dbReference>
<evidence type="ECO:0000313" key="2">
    <source>
        <dbReference type="Proteomes" id="UP000664052"/>
    </source>
</evidence>
<evidence type="ECO:0008006" key="3">
    <source>
        <dbReference type="Google" id="ProtNLM"/>
    </source>
</evidence>
<dbReference type="SMART" id="SM00612">
    <property type="entry name" value="Kelch"/>
    <property type="match status" value="4"/>
</dbReference>
<dbReference type="Gene3D" id="2.130.10.80">
    <property type="entry name" value="Galactose oxidase/kelch, beta-propeller"/>
    <property type="match status" value="3"/>
</dbReference>
<dbReference type="InterPro" id="IPR037293">
    <property type="entry name" value="Gal_Oxidase_central_sf"/>
</dbReference>
<reference evidence="1 2" key="1">
    <citation type="submission" date="2021-02" db="EMBL/GenBank/DDBJ databases">
        <title>De Novo genome assembly of isolated myxobacteria.</title>
        <authorList>
            <person name="Stevens D.C."/>
        </authorList>
    </citation>
    <scope>NUCLEOTIDE SEQUENCE [LARGE SCALE GENOMIC DNA]</scope>
    <source>
        <strain evidence="1 2">ATCC 29039</strain>
    </source>
</reference>
<dbReference type="InterPro" id="IPR016119">
    <property type="entry name" value="Br/Cl_peroxidase_C"/>
</dbReference>
<keyword evidence="2" id="KW-1185">Reference proteome</keyword>
<gene>
    <name evidence="1" type="ORF">JYK02_38310</name>
</gene>
<dbReference type="Proteomes" id="UP000664052">
    <property type="component" value="Unassembled WGS sequence"/>
</dbReference>
<evidence type="ECO:0000313" key="1">
    <source>
        <dbReference type="EMBL" id="MBN8233388.1"/>
    </source>
</evidence>